<dbReference type="SUPFAM" id="SSF50978">
    <property type="entry name" value="WD40 repeat-like"/>
    <property type="match status" value="1"/>
</dbReference>
<dbReference type="SMART" id="SM00320">
    <property type="entry name" value="WD40"/>
    <property type="match status" value="3"/>
</dbReference>
<evidence type="ECO:0000256" key="3">
    <source>
        <dbReference type="ARBA" id="ARBA00022448"/>
    </source>
</evidence>
<evidence type="ECO:0000256" key="4">
    <source>
        <dbReference type="ARBA" id="ARBA00022574"/>
    </source>
</evidence>
<keyword evidence="3" id="KW-0813">Transport</keyword>
<keyword evidence="6" id="KW-0653">Protein transport</keyword>
<sequence>METTKVNELGPGPDSWTQVAAWENARQVTHLAWAHPEYGRLLAGGTSAGTVLVWAQTPELQPGGAAEGAEDGNGAGSSGNGSGGYYDALAELPCGSSPCRALCFAPRQTGLVLAALLEDGSVALYEAEEPLTPRAWNLHSKIKAGPSGVCRGMCWRPFSPGVPPMLCMGAGPRALVWQYVLALNSWQVVARVDTANSQDVAAVHWAPPLGRPAELLALGAGRDLLVYGLSGDTAALEAEHLASLVHDDTVWKVEWDLWGNQVAAATDGQQVHVYKPDLVGSWVKVVWVQGQAPE</sequence>
<evidence type="ECO:0000256" key="7">
    <source>
        <dbReference type="ARBA" id="ARBA00023242"/>
    </source>
</evidence>
<dbReference type="AlphaFoldDB" id="A0A150H4B0"/>
<dbReference type="InterPro" id="IPR037363">
    <property type="entry name" value="Sec13/Seh1_fam"/>
</dbReference>
<dbReference type="PANTHER" id="PTHR11024">
    <property type="entry name" value="NUCLEAR PORE COMPLEX PROTEIN SEC13 / SEH1 FAMILY MEMBER"/>
    <property type="match status" value="1"/>
</dbReference>
<keyword evidence="9" id="KW-1185">Reference proteome</keyword>
<dbReference type="OrthoDB" id="364224at2759"/>
<name>A0A150H4B0_GONPE</name>
<organism evidence="8 9">
    <name type="scientific">Gonium pectorale</name>
    <name type="common">Green alga</name>
    <dbReference type="NCBI Taxonomy" id="33097"/>
    <lineage>
        <taxon>Eukaryota</taxon>
        <taxon>Viridiplantae</taxon>
        <taxon>Chlorophyta</taxon>
        <taxon>core chlorophytes</taxon>
        <taxon>Chlorophyceae</taxon>
        <taxon>CS clade</taxon>
        <taxon>Chlamydomonadales</taxon>
        <taxon>Volvocaceae</taxon>
        <taxon>Gonium</taxon>
    </lineage>
</organism>
<dbReference type="GO" id="GO:0031080">
    <property type="term" value="C:nuclear pore outer ring"/>
    <property type="evidence" value="ECO:0007669"/>
    <property type="project" value="TreeGrafter"/>
</dbReference>
<protein>
    <recommendedName>
        <fullName evidence="10">Anaphase-promoting complex subunit 4 WD40 domain-containing protein</fullName>
    </recommendedName>
</protein>
<evidence type="ECO:0000313" key="9">
    <source>
        <dbReference type="Proteomes" id="UP000075714"/>
    </source>
</evidence>
<accession>A0A150H4B0</accession>
<dbReference type="Proteomes" id="UP000075714">
    <property type="component" value="Unassembled WGS sequence"/>
</dbReference>
<dbReference type="GO" id="GO:0034198">
    <property type="term" value="P:cellular response to amino acid starvation"/>
    <property type="evidence" value="ECO:0007669"/>
    <property type="project" value="TreeGrafter"/>
</dbReference>
<dbReference type="InterPro" id="IPR036322">
    <property type="entry name" value="WD40_repeat_dom_sf"/>
</dbReference>
<gene>
    <name evidence="8" type="ORF">GPECTOR_1g815</name>
</gene>
<evidence type="ECO:0000256" key="5">
    <source>
        <dbReference type="ARBA" id="ARBA00022737"/>
    </source>
</evidence>
<keyword evidence="4" id="KW-0853">WD repeat</keyword>
<evidence type="ECO:0008006" key="10">
    <source>
        <dbReference type="Google" id="ProtNLM"/>
    </source>
</evidence>
<dbReference type="GO" id="GO:0035859">
    <property type="term" value="C:Seh1-associated complex"/>
    <property type="evidence" value="ECO:0007669"/>
    <property type="project" value="TreeGrafter"/>
</dbReference>
<dbReference type="Gene3D" id="2.130.10.10">
    <property type="entry name" value="YVTN repeat-like/Quinoprotein amine dehydrogenase"/>
    <property type="match status" value="1"/>
</dbReference>
<comment type="similarity">
    <text evidence="2">Belongs to the WD repeat SEC13 family.</text>
</comment>
<comment type="subcellular location">
    <subcellularLocation>
        <location evidence="1">Nucleus envelope</location>
    </subcellularLocation>
</comment>
<dbReference type="STRING" id="33097.A0A150H4B0"/>
<keyword evidence="5" id="KW-0677">Repeat</keyword>
<dbReference type="InterPro" id="IPR015943">
    <property type="entry name" value="WD40/YVTN_repeat-like_dom_sf"/>
</dbReference>
<evidence type="ECO:0000313" key="8">
    <source>
        <dbReference type="EMBL" id="KXZ56904.1"/>
    </source>
</evidence>
<dbReference type="GO" id="GO:0005198">
    <property type="term" value="F:structural molecule activity"/>
    <property type="evidence" value="ECO:0007669"/>
    <property type="project" value="InterPro"/>
</dbReference>
<dbReference type="PANTHER" id="PTHR11024:SF3">
    <property type="entry name" value="NUCLEOPORIN SEH1"/>
    <property type="match status" value="1"/>
</dbReference>
<dbReference type="EMBL" id="LSYV01000002">
    <property type="protein sequence ID" value="KXZ56904.1"/>
    <property type="molecule type" value="Genomic_DNA"/>
</dbReference>
<dbReference type="GO" id="GO:0015031">
    <property type="term" value="P:protein transport"/>
    <property type="evidence" value="ECO:0007669"/>
    <property type="project" value="UniProtKB-KW"/>
</dbReference>
<evidence type="ECO:0000256" key="1">
    <source>
        <dbReference type="ARBA" id="ARBA00004259"/>
    </source>
</evidence>
<evidence type="ECO:0000256" key="2">
    <source>
        <dbReference type="ARBA" id="ARBA00010102"/>
    </source>
</evidence>
<dbReference type="GO" id="GO:1904263">
    <property type="term" value="P:positive regulation of TORC1 signaling"/>
    <property type="evidence" value="ECO:0007669"/>
    <property type="project" value="TreeGrafter"/>
</dbReference>
<dbReference type="InterPro" id="IPR001680">
    <property type="entry name" value="WD40_rpt"/>
</dbReference>
<keyword evidence="7" id="KW-0539">Nucleus</keyword>
<reference evidence="9" key="1">
    <citation type="journal article" date="2016" name="Nat. Commun.">
        <title>The Gonium pectorale genome demonstrates co-option of cell cycle regulation during the evolution of multicellularity.</title>
        <authorList>
            <person name="Hanschen E.R."/>
            <person name="Marriage T.N."/>
            <person name="Ferris P.J."/>
            <person name="Hamaji T."/>
            <person name="Toyoda A."/>
            <person name="Fujiyama A."/>
            <person name="Neme R."/>
            <person name="Noguchi H."/>
            <person name="Minakuchi Y."/>
            <person name="Suzuki M."/>
            <person name="Kawai-Toyooka H."/>
            <person name="Smith D.R."/>
            <person name="Sparks H."/>
            <person name="Anderson J."/>
            <person name="Bakaric R."/>
            <person name="Luria V."/>
            <person name="Karger A."/>
            <person name="Kirschner M.W."/>
            <person name="Durand P.M."/>
            <person name="Michod R.E."/>
            <person name="Nozaki H."/>
            <person name="Olson B.J."/>
        </authorList>
    </citation>
    <scope>NUCLEOTIDE SEQUENCE [LARGE SCALE GENOMIC DNA]</scope>
    <source>
        <strain evidence="9">NIES-2863</strain>
    </source>
</reference>
<proteinExistence type="inferred from homology"/>
<comment type="caution">
    <text evidence="8">The sequence shown here is derived from an EMBL/GenBank/DDBJ whole genome shotgun (WGS) entry which is preliminary data.</text>
</comment>
<evidence type="ECO:0000256" key="6">
    <source>
        <dbReference type="ARBA" id="ARBA00022927"/>
    </source>
</evidence>